<dbReference type="AlphaFoldDB" id="A0A1M8A3G5"/>
<proteinExistence type="predicted"/>
<dbReference type="GO" id="GO:0000139">
    <property type="term" value="C:Golgi membrane"/>
    <property type="evidence" value="ECO:0007669"/>
    <property type="project" value="UniProtKB-SubCell"/>
</dbReference>
<organism evidence="7 8">
    <name type="scientific">Malassezia sympodialis (strain ATCC 42132)</name>
    <name type="common">Atopic eczema-associated yeast</name>
    <dbReference type="NCBI Taxonomy" id="1230383"/>
    <lineage>
        <taxon>Eukaryota</taxon>
        <taxon>Fungi</taxon>
        <taxon>Dikarya</taxon>
        <taxon>Basidiomycota</taxon>
        <taxon>Ustilaginomycotina</taxon>
        <taxon>Malasseziomycetes</taxon>
        <taxon>Malasseziales</taxon>
        <taxon>Malasseziaceae</taxon>
        <taxon>Malassezia</taxon>
    </lineage>
</organism>
<evidence type="ECO:0000256" key="2">
    <source>
        <dbReference type="ARBA" id="ARBA00020974"/>
    </source>
</evidence>
<keyword evidence="8" id="KW-1185">Reference proteome</keyword>
<dbReference type="InterPro" id="IPR048485">
    <property type="entry name" value="COG5_helical"/>
</dbReference>
<comment type="subcellular location">
    <subcellularLocation>
        <location evidence="1">Golgi apparatus membrane</location>
        <topology evidence="1">Peripheral membrane protein</topology>
    </subcellularLocation>
</comment>
<evidence type="ECO:0000256" key="3">
    <source>
        <dbReference type="ARBA" id="ARBA00023034"/>
    </source>
</evidence>
<dbReference type="GO" id="GO:0006891">
    <property type="term" value="P:intra-Golgi vesicle-mediated transport"/>
    <property type="evidence" value="ECO:0007669"/>
    <property type="project" value="InterPro"/>
</dbReference>
<dbReference type="Pfam" id="PF10392">
    <property type="entry name" value="COG5_N"/>
    <property type="match status" value="1"/>
</dbReference>
<dbReference type="OMA" id="MMVEYFE"/>
<dbReference type="PANTHER" id="PTHR13228:SF3">
    <property type="entry name" value="CONSERVED OLIGOMERIC GOLGI COMPLEX SUBUNIT 5"/>
    <property type="match status" value="1"/>
</dbReference>
<dbReference type="OrthoDB" id="3356019at2759"/>
<dbReference type="EMBL" id="LT671822">
    <property type="protein sequence ID" value="SHO76975.1"/>
    <property type="molecule type" value="Genomic_DNA"/>
</dbReference>
<dbReference type="Proteomes" id="UP000186303">
    <property type="component" value="Chromosome 2"/>
</dbReference>
<dbReference type="Pfam" id="PF20649">
    <property type="entry name" value="COG5_C"/>
    <property type="match status" value="1"/>
</dbReference>
<evidence type="ECO:0000313" key="7">
    <source>
        <dbReference type="EMBL" id="SHO76975.1"/>
    </source>
</evidence>
<evidence type="ECO:0000256" key="4">
    <source>
        <dbReference type="ARBA" id="ARBA00023136"/>
    </source>
</evidence>
<feature type="domain" description="Conserved oligomeric Golgi complex subunit 5 helical" evidence="6">
    <location>
        <begin position="235"/>
        <end position="443"/>
    </location>
</feature>
<dbReference type="InterPro" id="IPR019465">
    <property type="entry name" value="Cog5"/>
</dbReference>
<protein>
    <recommendedName>
        <fullName evidence="2">Conserved oligomeric Golgi complex subunit 5</fullName>
    </recommendedName>
</protein>
<reference evidence="8" key="1">
    <citation type="journal article" date="2017" name="Nucleic Acids Res.">
        <title>Proteogenomics produces comprehensive and highly accurate protein-coding gene annotation in a complete genome assembly of Malassezia sympodialis.</title>
        <authorList>
            <person name="Zhu Y."/>
            <person name="Engstroem P.G."/>
            <person name="Tellgren-Roth C."/>
            <person name="Baudo C.D."/>
            <person name="Kennell J.C."/>
            <person name="Sun S."/>
            <person name="Billmyre R.B."/>
            <person name="Schroeder M.S."/>
            <person name="Andersson A."/>
            <person name="Holm T."/>
            <person name="Sigurgeirsson B."/>
            <person name="Wu G."/>
            <person name="Sankaranarayanan S.R."/>
            <person name="Siddharthan R."/>
            <person name="Sanyal K."/>
            <person name="Lundeberg J."/>
            <person name="Nystedt B."/>
            <person name="Boekhout T."/>
            <person name="Dawson T.L. Jr."/>
            <person name="Heitman J."/>
            <person name="Scheynius A."/>
            <person name="Lehtioe J."/>
        </authorList>
    </citation>
    <scope>NUCLEOTIDE SEQUENCE [LARGE SCALE GENOMIC DNA]</scope>
    <source>
        <strain evidence="8">ATCC 42132</strain>
    </source>
</reference>
<accession>A0A1M8A3G5</accession>
<evidence type="ECO:0000259" key="6">
    <source>
        <dbReference type="Pfam" id="PF20649"/>
    </source>
</evidence>
<evidence type="ECO:0000259" key="5">
    <source>
        <dbReference type="Pfam" id="PF10392"/>
    </source>
</evidence>
<dbReference type="InterPro" id="IPR049176">
    <property type="entry name" value="COG5_N"/>
</dbReference>
<dbReference type="STRING" id="1230383.A0A1M8A3G5"/>
<name>A0A1M8A3G5_MALS4</name>
<gene>
    <name evidence="7" type="ORF">MSYG_1314</name>
</gene>
<dbReference type="PANTHER" id="PTHR13228">
    <property type="entry name" value="CONSERVED OLIGOMERIC GOLGI COMPLEX COMPONENT 5"/>
    <property type="match status" value="1"/>
</dbReference>
<feature type="domain" description="Conserved oligomeric Golgi complex subunit 5 N-terminal" evidence="5">
    <location>
        <begin position="37"/>
        <end position="173"/>
    </location>
</feature>
<keyword evidence="4" id="KW-0472">Membrane</keyword>
<dbReference type="VEuPathDB" id="FungiDB:MSYG_1314"/>
<dbReference type="GO" id="GO:0017119">
    <property type="term" value="C:Golgi transport complex"/>
    <property type="evidence" value="ECO:0007669"/>
    <property type="project" value="InterPro"/>
</dbReference>
<evidence type="ECO:0000256" key="1">
    <source>
        <dbReference type="ARBA" id="ARBA00004395"/>
    </source>
</evidence>
<keyword evidence="3" id="KW-0333">Golgi apparatus</keyword>
<evidence type="ECO:0000313" key="8">
    <source>
        <dbReference type="Proteomes" id="UP000186303"/>
    </source>
</evidence>
<sequence length="871" mass="99291">MTQALPRRPSGERELYEQVHSRLSINEGGLDIAAMYEDDFDAHSFVQQFLGPTSSNKGDSDAERFQSKSTDLRVGLTRLNVSITEVDRRIHELMGQHSYEYIERVGQIKQVRNTMASIHAHIQDIEKSGTSAKQSVGQHLESLQSLHAKSARITGALNLVARTRNILAVYAKLVNTMDQIASFNMMGSIKDAPSLHQHAERVLVASIFVEELHSLSAHPEGGRPKTLKLIDDTRSVDNIAACMSQIPHMQESLLEQVENVLMCGLRSLSPPLLGTALQAALHLNLLGPVVSNFLDDLNDVLLERWRTVLDLLAVGKELGETQLPILSSSLKTHPAEHIALSSPLPRWIDTIWERLRTFIVDELGSIVNKVQMLERILQRKYAPQSNETLFDIVVSKLKDSPISLLWSTFSQNLEQLVRECVHESDFWWYIFVYSYPKFADLFSMLTSHLTLLSDDFMPSQWTGYTEKLLIFREKDYHGMLVQKWYSLSQDIQRAAFEESGSGSQAIMNFMAQLRRELEACLDQPPLQLRTFLAAAERLDSLLNLLKSSIKKGDDVWSFTNKQPTAQQQQNIRIAEVFQSLYDSLLQWNTAYQEDIEKKLAEWRTDIVKIVSDELLSPLVNKIKVNANLSLSRIHQCKRILTPETYSSLVMETEVSPYMLDFVSQIDFVQTHLVSRYILRGTNIKWAIDLASYVLTLCLMHASLVRTTSESSRLQIISDMTLLESSLSKFVRGVSSKSTALPISLKDCDTPFYAFRGYRSLLIQPWSAWEYPEKASESSVMPAVAWVQALLSRSDTLPLPNELKNMTKVSYVNWFITASQSKINLFDHEVQSIVLRQVQEWLLHYNNCDDSVNDREAVKCLKQWFRYYSSKQ</sequence>